<dbReference type="CDD" id="cd01561">
    <property type="entry name" value="CBS_like"/>
    <property type="match status" value="1"/>
</dbReference>
<reference evidence="7 8" key="1">
    <citation type="submission" date="2023-07" db="EMBL/GenBank/DDBJ databases">
        <title>Pathogenic bacteria of pear tree diseases.</title>
        <authorList>
            <person name="Zhang Z."/>
            <person name="He L."/>
            <person name="Huang R."/>
        </authorList>
    </citation>
    <scope>NUCLEOTIDE SEQUENCE [LARGE SCALE GENOMIC DNA]</scope>
    <source>
        <strain evidence="7 8">DE2</strain>
    </source>
</reference>
<protein>
    <recommendedName>
        <fullName evidence="3">cysteine synthase</fullName>
        <ecNumber evidence="3">2.5.1.47</ecNumber>
    </recommendedName>
</protein>
<evidence type="ECO:0000256" key="4">
    <source>
        <dbReference type="ARBA" id="ARBA00022898"/>
    </source>
</evidence>
<gene>
    <name evidence="7" type="ORF">Q3V30_04855</name>
</gene>
<evidence type="ECO:0000313" key="8">
    <source>
        <dbReference type="Proteomes" id="UP001228139"/>
    </source>
</evidence>
<evidence type="ECO:0000256" key="3">
    <source>
        <dbReference type="ARBA" id="ARBA00012681"/>
    </source>
</evidence>
<dbReference type="PANTHER" id="PTHR10314">
    <property type="entry name" value="CYSTATHIONINE BETA-SYNTHASE"/>
    <property type="match status" value="1"/>
</dbReference>
<keyword evidence="7" id="KW-0808">Transferase</keyword>
<dbReference type="Proteomes" id="UP001228139">
    <property type="component" value="Chromosome"/>
</dbReference>
<dbReference type="RefSeq" id="WP_306211006.1">
    <property type="nucleotide sequence ID" value="NZ_CP132353.1"/>
</dbReference>
<dbReference type="EC" id="2.5.1.47" evidence="3"/>
<comment type="cofactor">
    <cofactor evidence="1">
        <name>pyridoxal 5'-phosphate</name>
        <dbReference type="ChEBI" id="CHEBI:597326"/>
    </cofactor>
</comment>
<keyword evidence="4" id="KW-0663">Pyridoxal phosphate</keyword>
<sequence>MELDQVGNTKLVQLSALEVNSNKLFAKCEFQNPTGSHKDRTFLHIINSLEEEGKIKPGMTLVDCSTGNGGAALAWIGREKGYKIKIFMPEGMTEERIAQIKKYGAELVETSKETFLNGSVLAAKEYTEQNKNAFYLNQASSVLNMEAWFECGHEIVRDLNSKELIPDYFVCSIGTGGTFSGIAKVLKDNYPNLKTIGIEVNKSAPVFSKRNGIEFKHEPHNLMGLGAGVLSDNTDLSLIDEIKVVDGDLAWERMKAFIETEGLGIGPTCGSNIMISEQLMLKVKDKVIVTLFFDSAWKYESRWNGIYPEYSLKGK</sequence>
<name>A0AA50HN01_9GAMM</name>
<dbReference type="AlphaFoldDB" id="A0AA50HN01"/>
<dbReference type="Gene3D" id="3.40.50.1100">
    <property type="match status" value="2"/>
</dbReference>
<feature type="domain" description="Tryptophan synthase beta chain-like PALP" evidence="6">
    <location>
        <begin position="4"/>
        <end position="292"/>
    </location>
</feature>
<organism evidence="7 8">
    <name type="scientific">Erwinia pyri</name>
    <dbReference type="NCBI Taxonomy" id="3062598"/>
    <lineage>
        <taxon>Bacteria</taxon>
        <taxon>Pseudomonadati</taxon>
        <taxon>Pseudomonadota</taxon>
        <taxon>Gammaproteobacteria</taxon>
        <taxon>Enterobacterales</taxon>
        <taxon>Erwiniaceae</taxon>
        <taxon>Erwinia</taxon>
    </lineage>
</organism>
<dbReference type="GO" id="GO:0004124">
    <property type="term" value="F:cysteine synthase activity"/>
    <property type="evidence" value="ECO:0007669"/>
    <property type="project" value="UniProtKB-EC"/>
</dbReference>
<keyword evidence="8" id="KW-1185">Reference proteome</keyword>
<evidence type="ECO:0000259" key="6">
    <source>
        <dbReference type="Pfam" id="PF00291"/>
    </source>
</evidence>
<dbReference type="InterPro" id="IPR050214">
    <property type="entry name" value="Cys_Synth/Cystath_Beta-Synth"/>
</dbReference>
<comment type="catalytic activity">
    <reaction evidence="5">
        <text>O-acetyl-L-serine + hydrogen sulfide = L-cysteine + acetate</text>
        <dbReference type="Rhea" id="RHEA:14829"/>
        <dbReference type="ChEBI" id="CHEBI:29919"/>
        <dbReference type="ChEBI" id="CHEBI:30089"/>
        <dbReference type="ChEBI" id="CHEBI:35235"/>
        <dbReference type="ChEBI" id="CHEBI:58340"/>
        <dbReference type="EC" id="2.5.1.47"/>
    </reaction>
</comment>
<dbReference type="InterPro" id="IPR001926">
    <property type="entry name" value="TrpB-like_PALP"/>
</dbReference>
<evidence type="ECO:0000256" key="1">
    <source>
        <dbReference type="ARBA" id="ARBA00001933"/>
    </source>
</evidence>
<dbReference type="SUPFAM" id="SSF53686">
    <property type="entry name" value="Tryptophan synthase beta subunit-like PLP-dependent enzymes"/>
    <property type="match status" value="1"/>
</dbReference>
<evidence type="ECO:0000256" key="2">
    <source>
        <dbReference type="ARBA" id="ARBA00004962"/>
    </source>
</evidence>
<comment type="pathway">
    <text evidence="2">Amino-acid biosynthesis; L-cysteine biosynthesis; L-cysteine from L-serine: step 2/2.</text>
</comment>
<dbReference type="Pfam" id="PF00291">
    <property type="entry name" value="PALP"/>
    <property type="match status" value="1"/>
</dbReference>
<dbReference type="KEGG" id="epi:Q3V30_04855"/>
<evidence type="ECO:0000313" key="7">
    <source>
        <dbReference type="EMBL" id="WLS79836.1"/>
    </source>
</evidence>
<accession>A0AA50HN01</accession>
<dbReference type="EMBL" id="CP132353">
    <property type="protein sequence ID" value="WLS79836.1"/>
    <property type="molecule type" value="Genomic_DNA"/>
</dbReference>
<dbReference type="InterPro" id="IPR036052">
    <property type="entry name" value="TrpB-like_PALP_sf"/>
</dbReference>
<evidence type="ECO:0000256" key="5">
    <source>
        <dbReference type="ARBA" id="ARBA00047931"/>
    </source>
</evidence>
<proteinExistence type="predicted"/>